<dbReference type="EMBL" id="UINC01170622">
    <property type="protein sequence ID" value="SVD74757.1"/>
    <property type="molecule type" value="Genomic_DNA"/>
</dbReference>
<gene>
    <name evidence="2" type="ORF">METZ01_LOCUS427611</name>
</gene>
<evidence type="ECO:0000313" key="2">
    <source>
        <dbReference type="EMBL" id="SVD74757.1"/>
    </source>
</evidence>
<sequence>MQFAFQGSDVVLFNPLSELRGSSNRNYRKENAPCGKKTDDSAVATSGERMHSLMGPRKG</sequence>
<protein>
    <submittedName>
        <fullName evidence="2">Uncharacterized protein</fullName>
    </submittedName>
</protein>
<evidence type="ECO:0000256" key="1">
    <source>
        <dbReference type="SAM" id="MobiDB-lite"/>
    </source>
</evidence>
<accession>A0A382XUE6</accession>
<feature type="compositionally biased region" description="Basic and acidic residues" evidence="1">
    <location>
        <begin position="27"/>
        <end position="40"/>
    </location>
</feature>
<dbReference type="AlphaFoldDB" id="A0A382XUE6"/>
<reference evidence="2" key="1">
    <citation type="submission" date="2018-05" db="EMBL/GenBank/DDBJ databases">
        <authorList>
            <person name="Lanie J.A."/>
            <person name="Ng W.-L."/>
            <person name="Kazmierczak K.M."/>
            <person name="Andrzejewski T.M."/>
            <person name="Davidsen T.M."/>
            <person name="Wayne K.J."/>
            <person name="Tettelin H."/>
            <person name="Glass J.I."/>
            <person name="Rusch D."/>
            <person name="Podicherti R."/>
            <person name="Tsui H.-C.T."/>
            <person name="Winkler M.E."/>
        </authorList>
    </citation>
    <scope>NUCLEOTIDE SEQUENCE</scope>
</reference>
<proteinExistence type="predicted"/>
<organism evidence="2">
    <name type="scientific">marine metagenome</name>
    <dbReference type="NCBI Taxonomy" id="408172"/>
    <lineage>
        <taxon>unclassified sequences</taxon>
        <taxon>metagenomes</taxon>
        <taxon>ecological metagenomes</taxon>
    </lineage>
</organism>
<name>A0A382XUE6_9ZZZZ</name>
<feature type="region of interest" description="Disordered" evidence="1">
    <location>
        <begin position="20"/>
        <end position="59"/>
    </location>
</feature>